<dbReference type="EMBL" id="CAMKVN010001245">
    <property type="protein sequence ID" value="CAI2174683.1"/>
    <property type="molecule type" value="Genomic_DNA"/>
</dbReference>
<dbReference type="Proteomes" id="UP001153678">
    <property type="component" value="Unassembled WGS sequence"/>
</dbReference>
<sequence>MDDIYKPFINYHGVKKCLRDLSELECSSNVFPGFFNKLSHVCHGLRSLKIYFYDSISNELVKFVSVQKNLKNLHLQFHFMEQSLPFTKFPNSLTRLHIDGGNFHMPWSLISELSNLQELSFYNKNSDLKDFENLQYAIFPQLEILKFECVCPEDEYLFKFLENNGKNLRKLFLCENIDGSVNSDIGTFCTNLKYLRTILPDGDVESLKVIFNGCKQLESIEILRCDCCDFFLDERKLLEIVVEFSPKFFYKLTVNLGIHVYPETTFKWELKSILKRWANREPCIPLFLKITLLSEKVIEFSNSNFRIISEYKRSGVIHDFKIINLGK</sequence>
<evidence type="ECO:0000313" key="2">
    <source>
        <dbReference type="Proteomes" id="UP001153678"/>
    </source>
</evidence>
<dbReference type="AlphaFoldDB" id="A0A9W4SLQ6"/>
<reference evidence="1" key="1">
    <citation type="submission" date="2022-08" db="EMBL/GenBank/DDBJ databases">
        <authorList>
            <person name="Kallberg Y."/>
            <person name="Tangrot J."/>
            <person name="Rosling A."/>
        </authorList>
    </citation>
    <scope>NUCLEOTIDE SEQUENCE</scope>
    <source>
        <strain evidence="1">Wild A</strain>
    </source>
</reference>
<evidence type="ECO:0000313" key="1">
    <source>
        <dbReference type="EMBL" id="CAI2174683.1"/>
    </source>
</evidence>
<dbReference type="Gene3D" id="3.80.10.10">
    <property type="entry name" value="Ribonuclease Inhibitor"/>
    <property type="match status" value="1"/>
</dbReference>
<comment type="caution">
    <text evidence="1">The sequence shown here is derived from an EMBL/GenBank/DDBJ whole genome shotgun (WGS) entry which is preliminary data.</text>
</comment>
<dbReference type="SUPFAM" id="SSF52047">
    <property type="entry name" value="RNI-like"/>
    <property type="match status" value="1"/>
</dbReference>
<dbReference type="OrthoDB" id="2313610at2759"/>
<organism evidence="1 2">
    <name type="scientific">Funneliformis geosporum</name>
    <dbReference type="NCBI Taxonomy" id="1117311"/>
    <lineage>
        <taxon>Eukaryota</taxon>
        <taxon>Fungi</taxon>
        <taxon>Fungi incertae sedis</taxon>
        <taxon>Mucoromycota</taxon>
        <taxon>Glomeromycotina</taxon>
        <taxon>Glomeromycetes</taxon>
        <taxon>Glomerales</taxon>
        <taxon>Glomeraceae</taxon>
        <taxon>Funneliformis</taxon>
    </lineage>
</organism>
<accession>A0A9W4SLQ6</accession>
<protein>
    <submittedName>
        <fullName evidence="1">6216_t:CDS:1</fullName>
    </submittedName>
</protein>
<gene>
    <name evidence="1" type="ORF">FWILDA_LOCUS6715</name>
</gene>
<proteinExistence type="predicted"/>
<dbReference type="InterPro" id="IPR032675">
    <property type="entry name" value="LRR_dom_sf"/>
</dbReference>
<name>A0A9W4SLQ6_9GLOM</name>
<keyword evidence="2" id="KW-1185">Reference proteome</keyword>